<protein>
    <submittedName>
        <fullName evidence="3">Uncharacterized protein</fullName>
    </submittedName>
</protein>
<accession>A0ABN3X376</accession>
<gene>
    <name evidence="3" type="ORF">GCM10020221_34840</name>
</gene>
<feature type="compositionally biased region" description="Low complexity" evidence="2">
    <location>
        <begin position="64"/>
        <end position="86"/>
    </location>
</feature>
<evidence type="ECO:0000313" key="4">
    <source>
        <dbReference type="Proteomes" id="UP001501102"/>
    </source>
</evidence>
<dbReference type="PROSITE" id="PS00202">
    <property type="entry name" value="RUBREDOXIN"/>
    <property type="match status" value="1"/>
</dbReference>
<name>A0ABN3X376_STRTU</name>
<dbReference type="Proteomes" id="UP001501102">
    <property type="component" value="Unassembled WGS sequence"/>
</dbReference>
<comment type="caution">
    <text evidence="3">The sequence shown here is derived from an EMBL/GenBank/DDBJ whole genome shotgun (WGS) entry which is preliminary data.</text>
</comment>
<dbReference type="Pfam" id="PF13397">
    <property type="entry name" value="RbpA"/>
    <property type="match status" value="1"/>
</dbReference>
<evidence type="ECO:0000313" key="3">
    <source>
        <dbReference type="EMBL" id="GAA2936111.1"/>
    </source>
</evidence>
<dbReference type="EMBL" id="BAAAXZ010000131">
    <property type="protein sequence ID" value="GAA2936111.1"/>
    <property type="molecule type" value="Genomic_DNA"/>
</dbReference>
<dbReference type="InterPro" id="IPR018527">
    <property type="entry name" value="Rubredoxin_Fe_BS"/>
</dbReference>
<keyword evidence="4" id="KW-1185">Reference proteome</keyword>
<sequence>MPDTWDCPRCGFPPARTGTTLPDPPRTEPYKTPPRVRRERRSDADGEAILAEALASSVGDSDEPPALTGPAGGPFLPAGPVVFPGP</sequence>
<reference evidence="3 4" key="1">
    <citation type="journal article" date="2019" name="Int. J. Syst. Evol. Microbiol.">
        <title>The Global Catalogue of Microorganisms (GCM) 10K type strain sequencing project: providing services to taxonomists for standard genome sequencing and annotation.</title>
        <authorList>
            <consortium name="The Broad Institute Genomics Platform"/>
            <consortium name="The Broad Institute Genome Sequencing Center for Infectious Disease"/>
            <person name="Wu L."/>
            <person name="Ma J."/>
        </authorList>
    </citation>
    <scope>NUCLEOTIDE SEQUENCE [LARGE SCALE GENOMIC DNA]</scope>
    <source>
        <strain evidence="3 4">JCM 4087</strain>
    </source>
</reference>
<evidence type="ECO:0000256" key="2">
    <source>
        <dbReference type="SAM" id="MobiDB-lite"/>
    </source>
</evidence>
<proteinExistence type="predicted"/>
<feature type="region of interest" description="Disordered" evidence="2">
    <location>
        <begin position="1"/>
        <end position="86"/>
    </location>
</feature>
<organism evidence="3 4">
    <name type="scientific">Streptomyces thioluteus</name>
    <dbReference type="NCBI Taxonomy" id="66431"/>
    <lineage>
        <taxon>Bacteria</taxon>
        <taxon>Bacillati</taxon>
        <taxon>Actinomycetota</taxon>
        <taxon>Actinomycetes</taxon>
        <taxon>Kitasatosporales</taxon>
        <taxon>Streptomycetaceae</taxon>
        <taxon>Streptomyces</taxon>
    </lineage>
</organism>
<keyword evidence="1" id="KW-0479">Metal-binding</keyword>
<evidence type="ECO:0000256" key="1">
    <source>
        <dbReference type="ARBA" id="ARBA00022723"/>
    </source>
</evidence>
<dbReference type="InterPro" id="IPR025182">
    <property type="entry name" value="RNApol-bd_RbpA"/>
</dbReference>